<gene>
    <name evidence="1" type="ORF">IC610_17915</name>
</gene>
<comment type="caution">
    <text evidence="1">The sequence shown here is derived from an EMBL/GenBank/DDBJ whole genome shotgun (WGS) entry which is preliminary data.</text>
</comment>
<evidence type="ECO:0000313" key="2">
    <source>
        <dbReference type="Proteomes" id="UP000637299"/>
    </source>
</evidence>
<proteinExistence type="predicted"/>
<evidence type="ECO:0000313" key="1">
    <source>
        <dbReference type="EMBL" id="MBD8084287.1"/>
    </source>
</evidence>
<name>A0ABR8ZG57_9FLAO</name>
<keyword evidence="2" id="KW-1185">Reference proteome</keyword>
<dbReference type="RefSeq" id="WP_191738065.1">
    <property type="nucleotide sequence ID" value="NZ_JACYFS010000008.1"/>
</dbReference>
<sequence>MKINNTNDESINSKFLSVWIKTLSISLLCFFNFHSARNLSDDNVIHVNGGAQIVTENKTENLEQAKIYVTSGATVSEYSENNFEIVKISNAEKRITSKSKTTAKLKHKKAEAEPAKQEVAHKLPKNEETFTSGSESDYAFCAHQHHSTAFAQTQNPVFKHFLKIGFTYLHTYVLDSSKMKIPNGLTHFTGKIYSESYSVRPPPAFS</sequence>
<reference evidence="1 2" key="1">
    <citation type="submission" date="2020-09" db="EMBL/GenBank/DDBJ databases">
        <title>Genome seq and assembly of Chryseobacterium sp.</title>
        <authorList>
            <person name="Chhetri G."/>
        </authorList>
    </citation>
    <scope>NUCLEOTIDE SEQUENCE [LARGE SCALE GENOMIC DNA]</scope>
    <source>
        <strain evidence="1 2">GCR10</strain>
    </source>
</reference>
<dbReference type="EMBL" id="JACYFS010000008">
    <property type="protein sequence ID" value="MBD8084287.1"/>
    <property type="molecule type" value="Genomic_DNA"/>
</dbReference>
<organism evidence="1 2">
    <name type="scientific">Chryseobacterium caseinilyticum</name>
    <dbReference type="NCBI Taxonomy" id="2771428"/>
    <lineage>
        <taxon>Bacteria</taxon>
        <taxon>Pseudomonadati</taxon>
        <taxon>Bacteroidota</taxon>
        <taxon>Flavobacteriia</taxon>
        <taxon>Flavobacteriales</taxon>
        <taxon>Weeksellaceae</taxon>
        <taxon>Chryseobacterium group</taxon>
        <taxon>Chryseobacterium</taxon>
    </lineage>
</organism>
<protein>
    <submittedName>
        <fullName evidence="1">Uncharacterized protein</fullName>
    </submittedName>
</protein>
<dbReference type="Proteomes" id="UP000637299">
    <property type="component" value="Unassembled WGS sequence"/>
</dbReference>
<accession>A0ABR8ZG57</accession>